<protein>
    <submittedName>
        <fullName evidence="2">Uncharacterized protein</fullName>
    </submittedName>
</protein>
<evidence type="ECO:0000313" key="2">
    <source>
        <dbReference type="EMBL" id="CBX31380.1"/>
    </source>
</evidence>
<feature type="compositionally biased region" description="Basic and acidic residues" evidence="1">
    <location>
        <begin position="1"/>
        <end position="17"/>
    </location>
</feature>
<evidence type="ECO:0000256" key="1">
    <source>
        <dbReference type="SAM" id="MobiDB-lite"/>
    </source>
</evidence>
<name>E1YJC6_9BACT</name>
<reference evidence="2" key="1">
    <citation type="journal article" date="2011" name="Environ. Microbiol.">
        <title>Genomic insights into the metabolic potential of the polycyclic aromatic hydrocarbon degrading sulfate-reducing Deltaproteobacterium N47.</title>
        <authorList>
            <person name="Bergmann F."/>
            <person name="Selesi D."/>
            <person name="Weinmaier T."/>
            <person name="Tischler P."/>
            <person name="Rattei T."/>
            <person name="Meckenstock R.U."/>
        </authorList>
    </citation>
    <scope>NUCLEOTIDE SEQUENCE</scope>
</reference>
<dbReference type="EMBL" id="FR695877">
    <property type="protein sequence ID" value="CBX31380.1"/>
    <property type="molecule type" value="Genomic_DNA"/>
</dbReference>
<gene>
    <name evidence="2" type="ORF">N47_E48920</name>
</gene>
<proteinExistence type="predicted"/>
<organism evidence="2">
    <name type="scientific">uncultured Desulfobacterium sp</name>
    <dbReference type="NCBI Taxonomy" id="201089"/>
    <lineage>
        <taxon>Bacteria</taxon>
        <taxon>Pseudomonadati</taxon>
        <taxon>Thermodesulfobacteriota</taxon>
        <taxon>Desulfobacteria</taxon>
        <taxon>Desulfobacterales</taxon>
        <taxon>Desulfobacteriaceae</taxon>
        <taxon>Desulfobacterium</taxon>
        <taxon>environmental samples</taxon>
    </lineage>
</organism>
<sequence length="83" mass="9669">MDKKTLKPDTSKTRETDSTSWKYYQQHPDTSKDYYGGLPSEEEMRQYTGTRMPQRGIWSVVWSDARRLGILQMATISSRSGIF</sequence>
<dbReference type="AlphaFoldDB" id="E1YJC6"/>
<feature type="region of interest" description="Disordered" evidence="1">
    <location>
        <begin position="1"/>
        <end position="23"/>
    </location>
</feature>
<accession>E1YJC6</accession>